<dbReference type="GO" id="GO:0004805">
    <property type="term" value="F:trehalose-phosphatase activity"/>
    <property type="evidence" value="ECO:0007669"/>
    <property type="project" value="UniProtKB-EC"/>
</dbReference>
<feature type="compositionally biased region" description="Low complexity" evidence="4">
    <location>
        <begin position="254"/>
        <end position="265"/>
    </location>
</feature>
<sequence length="483" mass="52625">EIVTKAITAERWGAQFAEELNKAMSLSLYSMSDQEKLTRSSLIQQFAKASVNGKRFFFLDYDGTLTPIVAQPEMAKPSEEVKHLLRKLSKLPNTYVYICSGRDRNNLQEWLGDLPVGLVAEHGMVYRDPISLNEEDGKISDDKQDIPQWTQLIEQPDLSWIDTILPIMQAAADHTPNSRIEVKTSSLCFHYRQSPIDFGERQAAELRFNLTAKAATLPIEVISGRCIIEVRSKGVNKGAVLKKILYSQHGIPVSPSPHSLSRSVSADGKSFSQTRGVSPSIQGIALPYASAAAQISLPSTSSIPQAFDNSGFNSMAQPSEVPPTQFGSNITGQQLQSSSENPRASSPTFNRNQQSNVQACHRSTTLTADQCFIMCCGDDRTDEDLFEAANTMPNSITVIVGSNPSQARSRVKTVFVLLRMLNGLTEHVNGVSPQSSPLSPIISSPQTSASEQFAPPSSTLQGILPTKGDPFVAPSSGRRAVNQ</sequence>
<dbReference type="InterPro" id="IPR006379">
    <property type="entry name" value="HAD-SF_hydro_IIB"/>
</dbReference>
<comment type="similarity">
    <text evidence="3">Belongs to the trehalose phosphatase family.</text>
</comment>
<accession>A0A5J4U282</accession>
<dbReference type="Proteomes" id="UP000324800">
    <property type="component" value="Unassembled WGS sequence"/>
</dbReference>
<gene>
    <name evidence="5" type="ORF">EZS28_040015</name>
</gene>
<feature type="compositionally biased region" description="Polar residues" evidence="4">
    <location>
        <begin position="308"/>
        <end position="317"/>
    </location>
</feature>
<proteinExistence type="inferred from homology"/>
<dbReference type="NCBIfam" id="TIGR00685">
    <property type="entry name" value="T6PP"/>
    <property type="match status" value="1"/>
</dbReference>
<comment type="function">
    <text evidence="3">Removes the phosphate from trehalose 6-phosphate to produce free trehalose.</text>
</comment>
<dbReference type="InterPro" id="IPR003337">
    <property type="entry name" value="Trehalose_PPase"/>
</dbReference>
<comment type="pathway">
    <text evidence="3">Glycan biosynthesis; trehalose biosynthesis.</text>
</comment>
<feature type="compositionally biased region" description="Polar residues" evidence="4">
    <location>
        <begin position="325"/>
        <end position="356"/>
    </location>
</feature>
<dbReference type="PANTHER" id="PTHR10788">
    <property type="entry name" value="TREHALOSE-6-PHOSPHATE SYNTHASE"/>
    <property type="match status" value="1"/>
</dbReference>
<feature type="region of interest" description="Disordered" evidence="4">
    <location>
        <begin position="308"/>
        <end position="356"/>
    </location>
</feature>
<dbReference type="OrthoDB" id="755951at2759"/>
<evidence type="ECO:0000256" key="2">
    <source>
        <dbReference type="ARBA" id="ARBA00006330"/>
    </source>
</evidence>
<dbReference type="UniPathway" id="UPA00299"/>
<evidence type="ECO:0000256" key="1">
    <source>
        <dbReference type="ARBA" id="ARBA00005409"/>
    </source>
</evidence>
<dbReference type="CDD" id="cd01627">
    <property type="entry name" value="HAD_TPP"/>
    <property type="match status" value="1"/>
</dbReference>
<comment type="similarity">
    <text evidence="2">In the C-terminal section; belongs to the trehalose phosphatase family.</text>
</comment>
<comment type="similarity">
    <text evidence="1">In the N-terminal section; belongs to the glycosyltransferase 20 family.</text>
</comment>
<dbReference type="GO" id="GO:0005992">
    <property type="term" value="P:trehalose biosynthetic process"/>
    <property type="evidence" value="ECO:0007669"/>
    <property type="project" value="UniProtKB-UniPathway"/>
</dbReference>
<dbReference type="EMBL" id="SNRW01021637">
    <property type="protein sequence ID" value="KAA6364458.1"/>
    <property type="molecule type" value="Genomic_DNA"/>
</dbReference>
<feature type="non-terminal residue" evidence="5">
    <location>
        <position position="1"/>
    </location>
</feature>
<evidence type="ECO:0000313" key="5">
    <source>
        <dbReference type="EMBL" id="KAA6364458.1"/>
    </source>
</evidence>
<comment type="catalytic activity">
    <reaction evidence="3">
        <text>alpha,alpha-trehalose 6-phosphate + H2O = alpha,alpha-trehalose + phosphate</text>
        <dbReference type="Rhea" id="RHEA:23420"/>
        <dbReference type="ChEBI" id="CHEBI:15377"/>
        <dbReference type="ChEBI" id="CHEBI:16551"/>
        <dbReference type="ChEBI" id="CHEBI:43474"/>
        <dbReference type="ChEBI" id="CHEBI:58429"/>
        <dbReference type="EC" id="3.1.3.12"/>
    </reaction>
</comment>
<comment type="caution">
    <text evidence="5">The sequence shown here is derived from an EMBL/GenBank/DDBJ whole genome shotgun (WGS) entry which is preliminary data.</text>
</comment>
<dbReference type="InterPro" id="IPR023214">
    <property type="entry name" value="HAD_sf"/>
</dbReference>
<dbReference type="GO" id="GO:0003825">
    <property type="term" value="F:alpha,alpha-trehalose-phosphate synthase (UDP-forming) activity"/>
    <property type="evidence" value="ECO:0007669"/>
    <property type="project" value="TreeGrafter"/>
</dbReference>
<feature type="compositionally biased region" description="Low complexity" evidence="4">
    <location>
        <begin position="432"/>
        <end position="448"/>
    </location>
</feature>
<dbReference type="InterPro" id="IPR036412">
    <property type="entry name" value="HAD-like_sf"/>
</dbReference>
<dbReference type="Pfam" id="PF02358">
    <property type="entry name" value="Trehalose_PPase"/>
    <property type="match status" value="1"/>
</dbReference>
<dbReference type="PANTHER" id="PTHR10788:SF106">
    <property type="entry name" value="BCDNA.GH08860"/>
    <property type="match status" value="1"/>
</dbReference>
<feature type="region of interest" description="Disordered" evidence="4">
    <location>
        <begin position="430"/>
        <end position="483"/>
    </location>
</feature>
<dbReference type="SUPFAM" id="SSF56784">
    <property type="entry name" value="HAD-like"/>
    <property type="match status" value="1"/>
</dbReference>
<keyword evidence="3" id="KW-0378">Hydrolase</keyword>
<dbReference type="NCBIfam" id="TIGR01484">
    <property type="entry name" value="HAD-SF-IIB"/>
    <property type="match status" value="1"/>
</dbReference>
<dbReference type="EC" id="3.1.3.12" evidence="3"/>
<dbReference type="GO" id="GO:0005829">
    <property type="term" value="C:cytosol"/>
    <property type="evidence" value="ECO:0007669"/>
    <property type="project" value="TreeGrafter"/>
</dbReference>
<dbReference type="InterPro" id="IPR001830">
    <property type="entry name" value="Glyco_trans_20"/>
</dbReference>
<feature type="region of interest" description="Disordered" evidence="4">
    <location>
        <begin position="254"/>
        <end position="274"/>
    </location>
</feature>
<evidence type="ECO:0000256" key="3">
    <source>
        <dbReference type="RuleBase" id="RU361117"/>
    </source>
</evidence>
<evidence type="ECO:0000256" key="4">
    <source>
        <dbReference type="SAM" id="MobiDB-lite"/>
    </source>
</evidence>
<reference evidence="5 6" key="1">
    <citation type="submission" date="2019-03" db="EMBL/GenBank/DDBJ databases">
        <title>Single cell metagenomics reveals metabolic interactions within the superorganism composed of flagellate Streblomastix strix and complex community of Bacteroidetes bacteria on its surface.</title>
        <authorList>
            <person name="Treitli S.C."/>
            <person name="Kolisko M."/>
            <person name="Husnik F."/>
            <person name="Keeling P."/>
            <person name="Hampl V."/>
        </authorList>
    </citation>
    <scope>NUCLEOTIDE SEQUENCE [LARGE SCALE GENOMIC DNA]</scope>
    <source>
        <strain evidence="5">ST1C</strain>
    </source>
</reference>
<dbReference type="Gene3D" id="3.40.50.1000">
    <property type="entry name" value="HAD superfamily/HAD-like"/>
    <property type="match status" value="2"/>
</dbReference>
<name>A0A5J4U282_9EUKA</name>
<feature type="compositionally biased region" description="Polar residues" evidence="4">
    <location>
        <begin position="449"/>
        <end position="461"/>
    </location>
</feature>
<dbReference type="AlphaFoldDB" id="A0A5J4U282"/>
<protein>
    <recommendedName>
        <fullName evidence="3">Trehalose 6-phosphate phosphatase</fullName>
        <ecNumber evidence="3">3.1.3.12</ecNumber>
    </recommendedName>
</protein>
<comment type="cofactor">
    <cofactor evidence="3">
        <name>a divalent metal cation</name>
        <dbReference type="ChEBI" id="CHEBI:60240"/>
    </cofactor>
</comment>
<evidence type="ECO:0000313" key="6">
    <source>
        <dbReference type="Proteomes" id="UP000324800"/>
    </source>
</evidence>
<organism evidence="5 6">
    <name type="scientific">Streblomastix strix</name>
    <dbReference type="NCBI Taxonomy" id="222440"/>
    <lineage>
        <taxon>Eukaryota</taxon>
        <taxon>Metamonada</taxon>
        <taxon>Preaxostyla</taxon>
        <taxon>Oxymonadida</taxon>
        <taxon>Streblomastigidae</taxon>
        <taxon>Streblomastix</taxon>
    </lineage>
</organism>